<evidence type="ECO:0000313" key="2">
    <source>
        <dbReference type="EMBL" id="KAJ7958243.1"/>
    </source>
</evidence>
<name>A0AAD7PJT2_QUISA</name>
<evidence type="ECO:0000313" key="3">
    <source>
        <dbReference type="Proteomes" id="UP001163823"/>
    </source>
</evidence>
<sequence length="117" mass="12608">MKVSEFWILFLMAGATFTFLNFSSSISCSFYPDIVFTNSGDGMMAATSRKLKGYGNSVIDKKRGDIGDVNLDDYQPIDPVPSSKASVKPGPIEHGTPLMPFIPKPSPPAHPEPGDAN</sequence>
<dbReference type="Proteomes" id="UP001163823">
    <property type="component" value="Chromosome 8"/>
</dbReference>
<protein>
    <submittedName>
        <fullName evidence="2">Sulfhydryl oxidase</fullName>
    </submittedName>
</protein>
<evidence type="ECO:0000256" key="1">
    <source>
        <dbReference type="SAM" id="MobiDB-lite"/>
    </source>
</evidence>
<reference evidence="2" key="1">
    <citation type="journal article" date="2023" name="Science">
        <title>Elucidation of the pathway for biosynthesis of saponin adjuvants from the soapbark tree.</title>
        <authorList>
            <person name="Reed J."/>
            <person name="Orme A."/>
            <person name="El-Demerdash A."/>
            <person name="Owen C."/>
            <person name="Martin L.B.B."/>
            <person name="Misra R.C."/>
            <person name="Kikuchi S."/>
            <person name="Rejzek M."/>
            <person name="Martin A.C."/>
            <person name="Harkess A."/>
            <person name="Leebens-Mack J."/>
            <person name="Louveau T."/>
            <person name="Stephenson M.J."/>
            <person name="Osbourn A."/>
        </authorList>
    </citation>
    <scope>NUCLEOTIDE SEQUENCE</scope>
    <source>
        <strain evidence="2">S10</strain>
    </source>
</reference>
<feature type="compositionally biased region" description="Pro residues" evidence="1">
    <location>
        <begin position="100"/>
        <end position="111"/>
    </location>
</feature>
<dbReference type="PROSITE" id="PS51257">
    <property type="entry name" value="PROKAR_LIPOPROTEIN"/>
    <property type="match status" value="1"/>
</dbReference>
<dbReference type="PANTHER" id="PTHR37249">
    <property type="entry name" value="OS03G0206201 PROTEIN"/>
    <property type="match status" value="1"/>
</dbReference>
<proteinExistence type="predicted"/>
<comment type="caution">
    <text evidence="2">The sequence shown here is derived from an EMBL/GenBank/DDBJ whole genome shotgun (WGS) entry which is preliminary data.</text>
</comment>
<dbReference type="EMBL" id="JARAOO010000008">
    <property type="protein sequence ID" value="KAJ7958243.1"/>
    <property type="molecule type" value="Genomic_DNA"/>
</dbReference>
<gene>
    <name evidence="2" type="ORF">O6P43_018999</name>
</gene>
<feature type="region of interest" description="Disordered" evidence="1">
    <location>
        <begin position="94"/>
        <end position="117"/>
    </location>
</feature>
<feature type="region of interest" description="Disordered" evidence="1">
    <location>
        <begin position="70"/>
        <end position="89"/>
    </location>
</feature>
<dbReference type="PANTHER" id="PTHR37249:SF3">
    <property type="entry name" value="OS03G0206201 PROTEIN"/>
    <property type="match status" value="1"/>
</dbReference>
<organism evidence="2 3">
    <name type="scientific">Quillaja saponaria</name>
    <name type="common">Soap bark tree</name>
    <dbReference type="NCBI Taxonomy" id="32244"/>
    <lineage>
        <taxon>Eukaryota</taxon>
        <taxon>Viridiplantae</taxon>
        <taxon>Streptophyta</taxon>
        <taxon>Embryophyta</taxon>
        <taxon>Tracheophyta</taxon>
        <taxon>Spermatophyta</taxon>
        <taxon>Magnoliopsida</taxon>
        <taxon>eudicotyledons</taxon>
        <taxon>Gunneridae</taxon>
        <taxon>Pentapetalae</taxon>
        <taxon>rosids</taxon>
        <taxon>fabids</taxon>
        <taxon>Fabales</taxon>
        <taxon>Quillajaceae</taxon>
        <taxon>Quillaja</taxon>
    </lineage>
</organism>
<keyword evidence="3" id="KW-1185">Reference proteome</keyword>
<dbReference type="KEGG" id="qsa:O6P43_018999"/>
<dbReference type="AlphaFoldDB" id="A0AAD7PJT2"/>
<accession>A0AAD7PJT2</accession>